<evidence type="ECO:0000256" key="1">
    <source>
        <dbReference type="SAM" id="MobiDB-lite"/>
    </source>
</evidence>
<dbReference type="EMBL" id="NJBN01000014">
    <property type="protein sequence ID" value="TKJ36944.1"/>
    <property type="molecule type" value="Genomic_DNA"/>
</dbReference>
<proteinExistence type="predicted"/>
<dbReference type="AlphaFoldDB" id="A0A532UPT4"/>
<name>A0A532UPT4_UNCL8</name>
<sequence>MVCKYCQGEFELAEKPYISKQAGMEGEYHWNCFVEACRSRMPVEVSIASISNVSADNNESKRERSPAAVED</sequence>
<evidence type="ECO:0000313" key="2">
    <source>
        <dbReference type="EMBL" id="TKJ36944.1"/>
    </source>
</evidence>
<accession>A0A532UPT4</accession>
<dbReference type="Proteomes" id="UP000319619">
    <property type="component" value="Unassembled WGS sequence"/>
</dbReference>
<gene>
    <name evidence="2" type="ORF">CEE37_14620</name>
</gene>
<comment type="caution">
    <text evidence="2">The sequence shown here is derived from an EMBL/GenBank/DDBJ whole genome shotgun (WGS) entry which is preliminary data.</text>
</comment>
<organism evidence="2 3">
    <name type="scientific">candidate division LCP-89 bacterium B3_LCP</name>
    <dbReference type="NCBI Taxonomy" id="2012998"/>
    <lineage>
        <taxon>Bacteria</taxon>
        <taxon>Pseudomonadati</taxon>
        <taxon>Bacteria division LCP-89</taxon>
    </lineage>
</organism>
<evidence type="ECO:0000313" key="3">
    <source>
        <dbReference type="Proteomes" id="UP000319619"/>
    </source>
</evidence>
<protein>
    <submittedName>
        <fullName evidence="2">Uncharacterized protein</fullName>
    </submittedName>
</protein>
<reference evidence="2 3" key="1">
    <citation type="submission" date="2017-06" db="EMBL/GenBank/DDBJ databases">
        <title>Novel microbial phyla capable of carbon fixation and sulfur reduction in deep-sea sediments.</title>
        <authorList>
            <person name="Huang J."/>
            <person name="Baker B."/>
            <person name="Wang Y."/>
        </authorList>
    </citation>
    <scope>NUCLEOTIDE SEQUENCE [LARGE SCALE GENOMIC DNA]</scope>
    <source>
        <strain evidence="2">B3_LCP</strain>
    </source>
</reference>
<feature type="region of interest" description="Disordered" evidence="1">
    <location>
        <begin position="52"/>
        <end position="71"/>
    </location>
</feature>